<dbReference type="RefSeq" id="WP_115025682.1">
    <property type="nucleotide sequence ID" value="NZ_UGHZ01000001.1"/>
</dbReference>
<dbReference type="CDD" id="cd02869">
    <property type="entry name" value="PseudoU_synth_RluA_like"/>
    <property type="match status" value="1"/>
</dbReference>
<gene>
    <name evidence="7" type="primary">rluD_1</name>
    <name evidence="7" type="ORF">NCTC12221_00296</name>
</gene>
<dbReference type="GO" id="GO:0009982">
    <property type="term" value="F:pseudouridine synthase activity"/>
    <property type="evidence" value="ECO:0007669"/>
    <property type="project" value="InterPro"/>
</dbReference>
<evidence type="ECO:0000256" key="4">
    <source>
        <dbReference type="ARBA" id="ARBA00033164"/>
    </source>
</evidence>
<dbReference type="InterPro" id="IPR020103">
    <property type="entry name" value="PsdUridine_synth_cat_dom_sf"/>
</dbReference>
<sequence>MPTDKAYKLLAKAKRISHNLAKSLIDKGLVSSNGKKITIARLELPLSATFEVAEIKKPKVIFEDKQILALDKPPFVESYDLSDMFEGWSLLHRLDKQTSGVILLIQENSPFHLKAKEAFKKQAVYKEYICLLHGILADSITINKPISTIKKGFAKSRIDKNGLSAHTELTPLSIVGKKTQAQAIITTGRTHQIRVHCQSINHPIVGDTLYGNTNDNAKRLMLHAHKISLLDYEFISPLPQEFHIG</sequence>
<dbReference type="AlphaFoldDB" id="A0A377JMT8"/>
<dbReference type="GO" id="GO:0003723">
    <property type="term" value="F:RNA binding"/>
    <property type="evidence" value="ECO:0007669"/>
    <property type="project" value="UniProtKB-KW"/>
</dbReference>
<dbReference type="InterPro" id="IPR050188">
    <property type="entry name" value="RluA_PseudoU_synthase"/>
</dbReference>
<evidence type="ECO:0000256" key="3">
    <source>
        <dbReference type="ARBA" id="ARBA00031870"/>
    </source>
</evidence>
<dbReference type="Pfam" id="PF00849">
    <property type="entry name" value="PseudoU_synth_2"/>
    <property type="match status" value="1"/>
</dbReference>
<evidence type="ECO:0000256" key="5">
    <source>
        <dbReference type="PROSITE-ProRule" id="PRU00182"/>
    </source>
</evidence>
<comment type="similarity">
    <text evidence="2">Belongs to the pseudouridine synthase RluA family.</text>
</comment>
<comment type="catalytic activity">
    <reaction evidence="1">
        <text>a uridine in RNA = a pseudouridine in RNA</text>
        <dbReference type="Rhea" id="RHEA:48348"/>
        <dbReference type="Rhea" id="RHEA-COMP:12068"/>
        <dbReference type="Rhea" id="RHEA-COMP:12069"/>
        <dbReference type="ChEBI" id="CHEBI:65314"/>
        <dbReference type="ChEBI" id="CHEBI:65315"/>
    </reaction>
</comment>
<organism evidence="7 8">
    <name type="scientific">Helicobacter cinaedi</name>
    <dbReference type="NCBI Taxonomy" id="213"/>
    <lineage>
        <taxon>Bacteria</taxon>
        <taxon>Pseudomonadati</taxon>
        <taxon>Campylobacterota</taxon>
        <taxon>Epsilonproteobacteria</taxon>
        <taxon>Campylobacterales</taxon>
        <taxon>Helicobacteraceae</taxon>
        <taxon>Helicobacter</taxon>
    </lineage>
</organism>
<evidence type="ECO:0000259" key="6">
    <source>
        <dbReference type="Pfam" id="PF00849"/>
    </source>
</evidence>
<proteinExistence type="inferred from homology"/>
<keyword evidence="7" id="KW-0413">Isomerase</keyword>
<name>A0A377JMT8_9HELI</name>
<evidence type="ECO:0000313" key="7">
    <source>
        <dbReference type="EMBL" id="STP08873.1"/>
    </source>
</evidence>
<evidence type="ECO:0000256" key="1">
    <source>
        <dbReference type="ARBA" id="ARBA00000073"/>
    </source>
</evidence>
<reference evidence="7 8" key="1">
    <citation type="submission" date="2018-06" db="EMBL/GenBank/DDBJ databases">
        <authorList>
            <consortium name="Pathogen Informatics"/>
            <person name="Doyle S."/>
        </authorList>
    </citation>
    <scope>NUCLEOTIDE SEQUENCE [LARGE SCALE GENOMIC DNA]</scope>
    <source>
        <strain evidence="7 8">NCTC12221</strain>
    </source>
</reference>
<accession>A0A377JMT8</accession>
<dbReference type="InterPro" id="IPR006145">
    <property type="entry name" value="PsdUridine_synth_RsuA/RluA"/>
</dbReference>
<dbReference type="GO" id="GO:0000455">
    <property type="term" value="P:enzyme-directed rRNA pseudouridine synthesis"/>
    <property type="evidence" value="ECO:0007669"/>
    <property type="project" value="TreeGrafter"/>
</dbReference>
<evidence type="ECO:0000313" key="8">
    <source>
        <dbReference type="Proteomes" id="UP000255335"/>
    </source>
</evidence>
<keyword evidence="5" id="KW-0694">RNA-binding</keyword>
<dbReference type="Proteomes" id="UP000255335">
    <property type="component" value="Unassembled WGS sequence"/>
</dbReference>
<dbReference type="SUPFAM" id="SSF55120">
    <property type="entry name" value="Pseudouridine synthase"/>
    <property type="match status" value="1"/>
</dbReference>
<dbReference type="PANTHER" id="PTHR21600">
    <property type="entry name" value="MITOCHONDRIAL RNA PSEUDOURIDINE SYNTHASE"/>
    <property type="match status" value="1"/>
</dbReference>
<dbReference type="CDD" id="cd00165">
    <property type="entry name" value="S4"/>
    <property type="match status" value="1"/>
</dbReference>
<feature type="domain" description="Pseudouridine synthase RsuA/RluA-like" evidence="6">
    <location>
        <begin position="86"/>
        <end position="199"/>
    </location>
</feature>
<dbReference type="PANTHER" id="PTHR21600:SF44">
    <property type="entry name" value="RIBOSOMAL LARGE SUBUNIT PSEUDOURIDINE SYNTHASE D"/>
    <property type="match status" value="1"/>
</dbReference>
<dbReference type="Gene3D" id="3.30.2350.10">
    <property type="entry name" value="Pseudouridine synthase"/>
    <property type="match status" value="1"/>
</dbReference>
<dbReference type="GO" id="GO:0140098">
    <property type="term" value="F:catalytic activity, acting on RNA"/>
    <property type="evidence" value="ECO:0007669"/>
    <property type="project" value="UniProtKB-ARBA"/>
</dbReference>
<dbReference type="EMBL" id="UGHZ01000001">
    <property type="protein sequence ID" value="STP08873.1"/>
    <property type="molecule type" value="Genomic_DNA"/>
</dbReference>
<evidence type="ECO:0000256" key="2">
    <source>
        <dbReference type="ARBA" id="ARBA00010876"/>
    </source>
</evidence>
<dbReference type="PROSITE" id="PS50889">
    <property type="entry name" value="S4"/>
    <property type="match status" value="1"/>
</dbReference>
<protein>
    <recommendedName>
        <fullName evidence="3">RNA pseudouridylate synthase</fullName>
    </recommendedName>
    <alternativeName>
        <fullName evidence="4">RNA-uridine isomerase</fullName>
    </alternativeName>
</protein>